<dbReference type="AlphaFoldDB" id="S9WID9"/>
<proteinExistence type="predicted"/>
<comment type="caution">
    <text evidence="1">The sequence shown here is derived from an EMBL/GenBank/DDBJ whole genome shotgun (WGS) entry which is preliminary data.</text>
</comment>
<reference evidence="1 2" key="1">
    <citation type="journal article" date="2013" name="PLoS ONE">
        <title>Predicting the Proteins of Angomonas deanei, Strigomonas culicis and Their Respective Endosymbionts Reveals New Aspects of the Trypanosomatidae Family.</title>
        <authorList>
            <person name="Motta M.C."/>
            <person name="Martins A.C."/>
            <person name="de Souza S.S."/>
            <person name="Catta-Preta C.M."/>
            <person name="Silva R."/>
            <person name="Klein C.C."/>
            <person name="de Almeida L.G."/>
            <person name="de Lima Cunha O."/>
            <person name="Ciapina L.P."/>
            <person name="Brocchi M."/>
            <person name="Colabardini A.C."/>
            <person name="de Araujo Lima B."/>
            <person name="Machado C.R."/>
            <person name="de Almeida Soares C.M."/>
            <person name="Probst C.M."/>
            <person name="de Menezes C.B."/>
            <person name="Thompson C.E."/>
            <person name="Bartholomeu D.C."/>
            <person name="Gradia D.F."/>
            <person name="Pavoni D.P."/>
            <person name="Grisard E.C."/>
            <person name="Fantinatti-Garboggini F."/>
            <person name="Marchini F.K."/>
            <person name="Rodrigues-Luiz G.F."/>
            <person name="Wagner G."/>
            <person name="Goldman G.H."/>
            <person name="Fietto J.L."/>
            <person name="Elias M.C."/>
            <person name="Goldman M.H."/>
            <person name="Sagot M.F."/>
            <person name="Pereira M."/>
            <person name="Stoco P.H."/>
            <person name="de Mendonca-Neto R.P."/>
            <person name="Teixeira S.M."/>
            <person name="Maciel T.E."/>
            <person name="de Oliveira Mendes T.A."/>
            <person name="Urmenyi T.P."/>
            <person name="de Souza W."/>
            <person name="Schenkman S."/>
            <person name="de Vasconcelos A.T."/>
        </authorList>
    </citation>
    <scope>NUCLEOTIDE SEQUENCE [LARGE SCALE GENOMIC DNA]</scope>
</reference>
<dbReference type="EMBL" id="ATMH01001074">
    <property type="protein sequence ID" value="EPY35600.1"/>
    <property type="molecule type" value="Genomic_DNA"/>
</dbReference>
<dbReference type="Proteomes" id="UP000015354">
    <property type="component" value="Unassembled WGS sequence"/>
</dbReference>
<accession>S9WID9</accession>
<gene>
    <name evidence="1" type="ORF">STCU_01074</name>
</gene>
<organism evidence="1 2">
    <name type="scientific">Strigomonas culicis</name>
    <dbReference type="NCBI Taxonomy" id="28005"/>
    <lineage>
        <taxon>Eukaryota</taxon>
        <taxon>Discoba</taxon>
        <taxon>Euglenozoa</taxon>
        <taxon>Kinetoplastea</taxon>
        <taxon>Metakinetoplastina</taxon>
        <taxon>Trypanosomatida</taxon>
        <taxon>Trypanosomatidae</taxon>
        <taxon>Strigomonadinae</taxon>
        <taxon>Strigomonas</taxon>
    </lineage>
</organism>
<name>S9WID9_9TRYP</name>
<sequence>MGPQNLLGAGRLLAIPLGRGQGQVRAQAGLRDVQALAVVPSLAGDAAHDAAVALLCRGRAAAEGARREPAQPRALLALRGAAPADIVAVRWHAKARMRLAADTASDVGSGPVHRVRYGGNLERENVGWWCFLSVEYGAQDGGTWRGAKRVVVIAVVTVWDLSTKGGGARGITDITREEGGQLVEHAQRAPTLLGGEARMYGHTAATTPKGAGRLTVCEAALNAIITVRVAAVRLLRQGRHAPTRAADGVANAGAVGGRHRHDGVQRAAEVLADAQGCEERRPGLPPHVLVEVEQVREAAHALTAVHRLEREQALGHGAVVAGRQEVEDVQQAEGGPDGREAAQRLHRVVAPRPVLLTIPALLQPLATQLADGVGQQHGEHEVHEQHRAPGCQVRHQRGDGLHIHLLRLALVAQDKVLQPVPNGLSLAPRRQPVQQKIEGEEELLLVLGADSLQRGHVEDLQETTAQDIHNLLLRRQSVQLKHAQHLIVGKLGECMRGGDNLLLLGDGVQDVLRFACISHPRHGSVRDYTRVQTTIKTQTLGILFPTVGEKRRKGERKRDTAICTSGHANCHDSIYSCDAYL</sequence>
<keyword evidence="2" id="KW-1185">Reference proteome</keyword>
<evidence type="ECO:0000313" key="1">
    <source>
        <dbReference type="EMBL" id="EPY35600.1"/>
    </source>
</evidence>
<evidence type="ECO:0000313" key="2">
    <source>
        <dbReference type="Proteomes" id="UP000015354"/>
    </source>
</evidence>
<protein>
    <submittedName>
        <fullName evidence="1">Peroxin-2</fullName>
    </submittedName>
</protein>